<evidence type="ECO:0000256" key="9">
    <source>
        <dbReference type="SAM" id="MobiDB-lite"/>
    </source>
</evidence>
<dbReference type="SUPFAM" id="SSF48726">
    <property type="entry name" value="Immunoglobulin"/>
    <property type="match status" value="3"/>
</dbReference>
<dbReference type="SMART" id="SM00409">
    <property type="entry name" value="IG"/>
    <property type="match status" value="3"/>
</dbReference>
<dbReference type="InterPro" id="IPR003599">
    <property type="entry name" value="Ig_sub"/>
</dbReference>
<keyword evidence="7" id="KW-0325">Glycoprotein</keyword>
<name>A0A1I8P3V2_STOCA</name>
<evidence type="ECO:0000256" key="5">
    <source>
        <dbReference type="ARBA" id="ARBA00023136"/>
    </source>
</evidence>
<keyword evidence="12" id="KW-1185">Reference proteome</keyword>
<dbReference type="Pfam" id="PF13927">
    <property type="entry name" value="Ig_3"/>
    <property type="match status" value="1"/>
</dbReference>
<dbReference type="InterPro" id="IPR007110">
    <property type="entry name" value="Ig-like_dom"/>
</dbReference>
<evidence type="ECO:0000313" key="11">
    <source>
        <dbReference type="EnsemblMetazoa" id="SCAU004615-PC"/>
    </source>
</evidence>
<dbReference type="InterPro" id="IPR003598">
    <property type="entry name" value="Ig_sub2"/>
</dbReference>
<keyword evidence="5" id="KW-0472">Membrane</keyword>
<reference evidence="11" key="1">
    <citation type="submission" date="2020-05" db="UniProtKB">
        <authorList>
            <consortium name="EnsemblMetazoa"/>
        </authorList>
    </citation>
    <scope>IDENTIFICATION</scope>
    <source>
        <strain evidence="11">USDA</strain>
    </source>
</reference>
<feature type="domain" description="Ig-like" evidence="10">
    <location>
        <begin position="219"/>
        <end position="321"/>
    </location>
</feature>
<dbReference type="PANTHER" id="PTHR12231:SF87">
    <property type="entry name" value="DPR-INTERACTING PROTEIN BETA, ISOFORM C"/>
    <property type="match status" value="1"/>
</dbReference>
<dbReference type="AlphaFoldDB" id="A0A1I8P3V2"/>
<dbReference type="InterPro" id="IPR051170">
    <property type="entry name" value="Neural/epithelial_adhesion"/>
</dbReference>
<dbReference type="InterPro" id="IPR013098">
    <property type="entry name" value="Ig_I-set"/>
</dbReference>
<keyword evidence="3" id="KW-0732">Signal</keyword>
<dbReference type="GO" id="GO:0005886">
    <property type="term" value="C:plasma membrane"/>
    <property type="evidence" value="ECO:0007669"/>
    <property type="project" value="UniProtKB-SubCell"/>
</dbReference>
<proteinExistence type="predicted"/>
<dbReference type="EnsemblMetazoa" id="SCAU004615-RC">
    <property type="protein sequence ID" value="SCAU004615-PC"/>
    <property type="gene ID" value="SCAU004615"/>
</dbReference>
<dbReference type="PANTHER" id="PTHR12231">
    <property type="entry name" value="CTX-RELATED TYPE I TRANSMEMBRANE PROTEIN"/>
    <property type="match status" value="1"/>
</dbReference>
<dbReference type="InterPro" id="IPR013783">
    <property type="entry name" value="Ig-like_fold"/>
</dbReference>
<dbReference type="PROSITE" id="PS50835">
    <property type="entry name" value="IG_LIKE"/>
    <property type="match status" value="3"/>
</dbReference>
<dbReference type="KEGG" id="scac:106091903"/>
<keyword evidence="6" id="KW-1015">Disulfide bond</keyword>
<keyword evidence="4" id="KW-0677">Repeat</keyword>
<evidence type="ECO:0000259" key="10">
    <source>
        <dbReference type="PROSITE" id="PS50835"/>
    </source>
</evidence>
<evidence type="ECO:0000256" key="4">
    <source>
        <dbReference type="ARBA" id="ARBA00022737"/>
    </source>
</evidence>
<evidence type="ECO:0000256" key="2">
    <source>
        <dbReference type="ARBA" id="ARBA00022475"/>
    </source>
</evidence>
<organism evidence="11 12">
    <name type="scientific">Stomoxys calcitrans</name>
    <name type="common">Stable fly</name>
    <name type="synonym">Conops calcitrans</name>
    <dbReference type="NCBI Taxonomy" id="35570"/>
    <lineage>
        <taxon>Eukaryota</taxon>
        <taxon>Metazoa</taxon>
        <taxon>Ecdysozoa</taxon>
        <taxon>Arthropoda</taxon>
        <taxon>Hexapoda</taxon>
        <taxon>Insecta</taxon>
        <taxon>Pterygota</taxon>
        <taxon>Neoptera</taxon>
        <taxon>Endopterygota</taxon>
        <taxon>Diptera</taxon>
        <taxon>Brachycera</taxon>
        <taxon>Muscomorpha</taxon>
        <taxon>Muscoidea</taxon>
        <taxon>Muscidae</taxon>
        <taxon>Stomoxys</taxon>
    </lineage>
</organism>
<dbReference type="InterPro" id="IPR036179">
    <property type="entry name" value="Ig-like_dom_sf"/>
</dbReference>
<dbReference type="SMART" id="SM00408">
    <property type="entry name" value="IGc2"/>
    <property type="match status" value="3"/>
</dbReference>
<feature type="compositionally biased region" description="Basic residues" evidence="9">
    <location>
        <begin position="9"/>
        <end position="29"/>
    </location>
</feature>
<dbReference type="Pfam" id="PF07679">
    <property type="entry name" value="I-set"/>
    <property type="match status" value="2"/>
</dbReference>
<dbReference type="VEuPathDB" id="VectorBase:SCAU004615"/>
<evidence type="ECO:0000256" key="1">
    <source>
        <dbReference type="ARBA" id="ARBA00004236"/>
    </source>
</evidence>
<feature type="domain" description="Ig-like" evidence="10">
    <location>
        <begin position="331"/>
        <end position="420"/>
    </location>
</feature>
<dbReference type="FunFam" id="2.60.40.10:FF:000328">
    <property type="entry name" value="CLUMA_CG000981, isoform A"/>
    <property type="match status" value="1"/>
</dbReference>
<dbReference type="FunFam" id="2.60.40.10:FF:000376">
    <property type="entry name" value="CLUMA_CG000981, isoform A"/>
    <property type="match status" value="1"/>
</dbReference>
<evidence type="ECO:0000313" key="12">
    <source>
        <dbReference type="Proteomes" id="UP000095300"/>
    </source>
</evidence>
<dbReference type="Proteomes" id="UP000095300">
    <property type="component" value="Unassembled WGS sequence"/>
</dbReference>
<gene>
    <name evidence="11" type="primary">106091903</name>
</gene>
<keyword evidence="2" id="KW-1003">Cell membrane</keyword>
<sequence length="655" mass="73084">MINPQQQQRQHKSPHQYYRHHHHHQHPHHNHDINHKKELQLPTKQQGPLEPLPQAQQYLHMQHYHLLERRHWHSTTTTTTKLTSSSSSLAPLPLASILAAGSDLATGPSSSPSSHRKPLHRQQQIVVNFKQIINAHLNIIRWNFLVIFLLCNCIDFCISNKIYSHITSSPYSTRRGSAGPHSMASSSSSSSSLSSLSSSFTSGSSSLLTSQSAVSAFEPDFVIPLENVTVAQGRDATFTCVVNNLGGHRVSGDSSTPAKVAWIKADAKAILAIHEHVITNNDRLSVTHNDYNTWTLNIRNVKMEDSGKYMCQVNTDPMKMQTAVLEVVIPPDIINEETSGDMMVPEGGSAKLVCRARGHPKPRITWRREDGREIIARNGAHQKTKALAVEGEMLTLSKVTRSEMGAYMCIASNGVPPSVSKRMKLQVHFHPLVQVPNQLVGAPVLTDVTLICNVEASPKAINYWQRENGEMIIAGDRYLLTEKEVNMYSIEMVLHIRRLQSSDFGGYKCISKNSIGDTEGTIRLYEMERPGKKILREEDMNEVTKNEIVLKENRHEDGARNQNGRLYKERGTDANLYNHNNGGTSIVRRPSMPLIVVLISLILLLASTRTLNDIGHNEIVDDRRHMLLQSPLSSLFASSATSSSSIQSPQYVNGL</sequence>
<dbReference type="GO" id="GO:0043005">
    <property type="term" value="C:neuron projection"/>
    <property type="evidence" value="ECO:0007669"/>
    <property type="project" value="TreeGrafter"/>
</dbReference>
<evidence type="ECO:0000256" key="8">
    <source>
        <dbReference type="ARBA" id="ARBA00023319"/>
    </source>
</evidence>
<protein>
    <recommendedName>
        <fullName evidence="10">Ig-like domain-containing protein</fullName>
    </recommendedName>
</protein>
<comment type="subcellular location">
    <subcellularLocation>
        <location evidence="1">Cell membrane</location>
    </subcellularLocation>
</comment>
<feature type="domain" description="Ig-like" evidence="10">
    <location>
        <begin position="431"/>
        <end position="523"/>
    </location>
</feature>
<evidence type="ECO:0000256" key="7">
    <source>
        <dbReference type="ARBA" id="ARBA00023180"/>
    </source>
</evidence>
<feature type="region of interest" description="Disordered" evidence="9">
    <location>
        <begin position="1"/>
        <end position="35"/>
    </location>
</feature>
<dbReference type="STRING" id="35570.A0A1I8P3V2"/>
<keyword evidence="8" id="KW-0393">Immunoglobulin domain</keyword>
<dbReference type="OrthoDB" id="10012075at2759"/>
<dbReference type="Gene3D" id="2.60.40.10">
    <property type="entry name" value="Immunoglobulins"/>
    <property type="match status" value="3"/>
</dbReference>
<accession>A0A1I8P3V2</accession>
<evidence type="ECO:0000256" key="6">
    <source>
        <dbReference type="ARBA" id="ARBA00023157"/>
    </source>
</evidence>
<evidence type="ECO:0000256" key="3">
    <source>
        <dbReference type="ARBA" id="ARBA00022729"/>
    </source>
</evidence>